<keyword evidence="4" id="KW-0862">Zinc</keyword>
<evidence type="ECO:0000256" key="9">
    <source>
        <dbReference type="PROSITE-ProRule" id="PRU00470"/>
    </source>
</evidence>
<dbReference type="PANTHER" id="PTHR31251:SF160">
    <property type="entry name" value="SBP-TYPE DOMAIN-CONTAINING PROTEIN"/>
    <property type="match status" value="1"/>
</dbReference>
<dbReference type="GeneID" id="116188474"/>
<sequence>MESSWIYVSEGKGFGSNSESISPPDSLSRSRNPFPNGELVKTPSCFGNHILISGGQPPADMGQRCFGPELGIQQMIAKQLPSDSGSDVLTGRFGGGRDMTPIMASLNAFSEEDDSTSKFSSSVVDSNSRDSSLIDLKLERFNDIRDHHSSKFSRRGPVLSYPESSAPSKRGRAGGISSQTAYCQVYGCNKDLSSSKDYHKRHKVCEAHSKTAKVIVNGIEQRFCQQCSRFHLLAEFDDGKRSCRKRLAGHNERRRKPQVGAHSGRSGRLLQPFGNRFQGNAFAPTSFICQDILPNGTNLNPEKYSTHDLYGRIKLEDRADYGGPLTAIPLPSRHLHSKSPISPYTNLEKQFPFAHETGVSSSTSTGIFSGQISASRSFFQDSTLGSEDFSAFNSASALQGFSESGCALSLLSSPSQNSSSYSLNQVSNKIMSEVPNKLRTSSAISSGEGNQTSPILISGCADTVNFEISEGILRAPEVLHEKGKLSCDDGPTISLSQLSSQLHRVEHQRRSMKVKREDDPFFCTRLT</sequence>
<keyword evidence="12" id="KW-1185">Reference proteome</keyword>
<dbReference type="RefSeq" id="XP_031373716.1">
    <property type="nucleotide sequence ID" value="XM_031517856.1"/>
</dbReference>
<feature type="compositionally biased region" description="Polar residues" evidence="10">
    <location>
        <begin position="15"/>
        <end position="33"/>
    </location>
</feature>
<keyword evidence="3 9" id="KW-0863">Zinc-finger</keyword>
<feature type="compositionally biased region" description="Basic residues" evidence="10">
    <location>
        <begin position="247"/>
        <end position="257"/>
    </location>
</feature>
<dbReference type="Proteomes" id="UP000515151">
    <property type="component" value="Chromosome 8"/>
</dbReference>
<dbReference type="SUPFAM" id="SSF103612">
    <property type="entry name" value="SBT domain"/>
    <property type="match status" value="1"/>
</dbReference>
<evidence type="ECO:0000313" key="14">
    <source>
        <dbReference type="RefSeq" id="XP_031373717.1"/>
    </source>
</evidence>
<evidence type="ECO:0000256" key="4">
    <source>
        <dbReference type="ARBA" id="ARBA00022833"/>
    </source>
</evidence>
<dbReference type="RefSeq" id="XP_031373717.1">
    <property type="nucleotide sequence ID" value="XM_031517857.1"/>
</dbReference>
<name>A0A6P8BWT4_PUNGR</name>
<gene>
    <name evidence="13 14 15" type="primary">LOC116188474</name>
</gene>
<proteinExistence type="predicted"/>
<dbReference type="FunFam" id="4.10.1100.10:FF:000001">
    <property type="entry name" value="Squamosa promoter-binding-like protein 14"/>
    <property type="match status" value="1"/>
</dbReference>
<dbReference type="PROSITE" id="PS51141">
    <property type="entry name" value="ZF_SBP"/>
    <property type="match status" value="1"/>
</dbReference>
<dbReference type="OrthoDB" id="514967at2759"/>
<feature type="region of interest" description="Disordered" evidence="10">
    <location>
        <begin position="247"/>
        <end position="268"/>
    </location>
</feature>
<dbReference type="RefSeq" id="XP_031373718.1">
    <property type="nucleotide sequence ID" value="XM_031517858.1"/>
</dbReference>
<dbReference type="InterPro" id="IPR004333">
    <property type="entry name" value="SBP_dom"/>
</dbReference>
<dbReference type="GO" id="GO:0005634">
    <property type="term" value="C:nucleus"/>
    <property type="evidence" value="ECO:0007669"/>
    <property type="project" value="UniProtKB-SubCell"/>
</dbReference>
<dbReference type="GO" id="GO:0003677">
    <property type="term" value="F:DNA binding"/>
    <property type="evidence" value="ECO:0007669"/>
    <property type="project" value="UniProtKB-KW"/>
</dbReference>
<protein>
    <submittedName>
        <fullName evidence="13 14">Squamosa promoter-binding-like protein 6</fullName>
    </submittedName>
</protein>
<evidence type="ECO:0000256" key="5">
    <source>
        <dbReference type="ARBA" id="ARBA00023015"/>
    </source>
</evidence>
<reference evidence="12" key="1">
    <citation type="journal article" date="2020" name="Plant Biotechnol. J.">
        <title>The pomegranate (Punica granatum L.) draft genome dissects genetic divergence between soft- and hard-seeded cultivars.</title>
        <authorList>
            <person name="Luo X."/>
            <person name="Li H."/>
            <person name="Wu Z."/>
            <person name="Yao W."/>
            <person name="Zhao P."/>
            <person name="Cao D."/>
            <person name="Yu H."/>
            <person name="Li K."/>
            <person name="Poudel K."/>
            <person name="Zhao D."/>
            <person name="Zhang F."/>
            <person name="Xia X."/>
            <person name="Chen L."/>
            <person name="Wang Q."/>
            <person name="Jing D."/>
            <person name="Cao S."/>
        </authorList>
    </citation>
    <scope>NUCLEOTIDE SEQUENCE [LARGE SCALE GENOMIC DNA]</scope>
</reference>
<evidence type="ECO:0000313" key="13">
    <source>
        <dbReference type="RefSeq" id="XP_031373716.1"/>
    </source>
</evidence>
<evidence type="ECO:0000256" key="2">
    <source>
        <dbReference type="ARBA" id="ARBA00022723"/>
    </source>
</evidence>
<feature type="domain" description="SBP-type" evidence="11">
    <location>
        <begin position="180"/>
        <end position="257"/>
    </location>
</feature>
<feature type="region of interest" description="Disordered" evidence="10">
    <location>
        <begin position="11"/>
        <end position="35"/>
    </location>
</feature>
<accession>A0A6P8BWT4</accession>
<dbReference type="InterPro" id="IPR036893">
    <property type="entry name" value="SBP_sf"/>
</dbReference>
<comment type="subcellular location">
    <subcellularLocation>
        <location evidence="1">Nucleus</location>
    </subcellularLocation>
</comment>
<keyword evidence="6" id="KW-0238">DNA-binding</keyword>
<evidence type="ECO:0000259" key="11">
    <source>
        <dbReference type="PROSITE" id="PS51141"/>
    </source>
</evidence>
<evidence type="ECO:0000256" key="3">
    <source>
        <dbReference type="ARBA" id="ARBA00022771"/>
    </source>
</evidence>
<dbReference type="Gene3D" id="4.10.1100.10">
    <property type="entry name" value="Transcription factor, SBP-box domain"/>
    <property type="match status" value="1"/>
</dbReference>
<keyword evidence="7" id="KW-0804">Transcription</keyword>
<evidence type="ECO:0000256" key="6">
    <source>
        <dbReference type="ARBA" id="ARBA00023125"/>
    </source>
</evidence>
<organism evidence="12 15">
    <name type="scientific">Punica granatum</name>
    <name type="common">Pomegranate</name>
    <dbReference type="NCBI Taxonomy" id="22663"/>
    <lineage>
        <taxon>Eukaryota</taxon>
        <taxon>Viridiplantae</taxon>
        <taxon>Streptophyta</taxon>
        <taxon>Embryophyta</taxon>
        <taxon>Tracheophyta</taxon>
        <taxon>Spermatophyta</taxon>
        <taxon>Magnoliopsida</taxon>
        <taxon>eudicotyledons</taxon>
        <taxon>Gunneridae</taxon>
        <taxon>Pentapetalae</taxon>
        <taxon>rosids</taxon>
        <taxon>malvids</taxon>
        <taxon>Myrtales</taxon>
        <taxon>Lythraceae</taxon>
        <taxon>Punica</taxon>
    </lineage>
</organism>
<evidence type="ECO:0000313" key="15">
    <source>
        <dbReference type="RefSeq" id="XP_031373718.1"/>
    </source>
</evidence>
<evidence type="ECO:0000256" key="1">
    <source>
        <dbReference type="ARBA" id="ARBA00004123"/>
    </source>
</evidence>
<dbReference type="InterPro" id="IPR044817">
    <property type="entry name" value="SBP-like"/>
</dbReference>
<evidence type="ECO:0000313" key="12">
    <source>
        <dbReference type="Proteomes" id="UP000515151"/>
    </source>
</evidence>
<evidence type="ECO:0000256" key="7">
    <source>
        <dbReference type="ARBA" id="ARBA00023163"/>
    </source>
</evidence>
<keyword evidence="2" id="KW-0479">Metal-binding</keyword>
<keyword evidence="8" id="KW-0539">Nucleus</keyword>
<dbReference type="Pfam" id="PF03110">
    <property type="entry name" value="SBP"/>
    <property type="match status" value="1"/>
</dbReference>
<feature type="region of interest" description="Disordered" evidence="10">
    <location>
        <begin position="148"/>
        <end position="175"/>
    </location>
</feature>
<evidence type="ECO:0000256" key="10">
    <source>
        <dbReference type="SAM" id="MobiDB-lite"/>
    </source>
</evidence>
<dbReference type="GO" id="GO:0008270">
    <property type="term" value="F:zinc ion binding"/>
    <property type="evidence" value="ECO:0007669"/>
    <property type="project" value="UniProtKB-KW"/>
</dbReference>
<reference evidence="13 14" key="2">
    <citation type="submission" date="2025-04" db="UniProtKB">
        <authorList>
            <consortium name="RefSeq"/>
        </authorList>
    </citation>
    <scope>IDENTIFICATION</scope>
    <source>
        <tissue evidence="13 14">Leaf</tissue>
    </source>
</reference>
<evidence type="ECO:0000256" key="8">
    <source>
        <dbReference type="ARBA" id="ARBA00023242"/>
    </source>
</evidence>
<dbReference type="AlphaFoldDB" id="A0A6P8BWT4"/>
<dbReference type="PANTHER" id="PTHR31251">
    <property type="entry name" value="SQUAMOSA PROMOTER-BINDING-LIKE PROTEIN 4"/>
    <property type="match status" value="1"/>
</dbReference>
<keyword evidence="5" id="KW-0805">Transcription regulation</keyword>